<dbReference type="AlphaFoldDB" id="A0A7C8ZY83"/>
<reference evidence="1" key="2">
    <citation type="submission" date="2020-07" db="EMBL/GenBank/DDBJ databases">
        <authorList>
            <person name="Vera ALvarez R."/>
            <person name="Arias-Moreno D.M."/>
            <person name="Jimenez-Jacinto V."/>
            <person name="Jimenez-Bremont J.F."/>
            <person name="Swaminathan K."/>
            <person name="Moose S.P."/>
            <person name="Guerrero-Gonzalez M.L."/>
            <person name="Marino-Ramirez L."/>
            <person name="Landsman D."/>
            <person name="Rodriguez-Kessler M."/>
            <person name="Delgado-Sanchez P."/>
        </authorList>
    </citation>
    <scope>NUCLEOTIDE SEQUENCE</scope>
    <source>
        <tissue evidence="1">Cladode</tissue>
    </source>
</reference>
<protein>
    <submittedName>
        <fullName evidence="1">Uncharacterized protein</fullName>
    </submittedName>
</protein>
<proteinExistence type="predicted"/>
<accession>A0A7C8ZY83</accession>
<dbReference type="EMBL" id="GISG01183397">
    <property type="protein sequence ID" value="MBA4654374.1"/>
    <property type="molecule type" value="Transcribed_RNA"/>
</dbReference>
<sequence length="119" mass="13887">MKLTLNEEPLTQKRLQPWRPSIKVLVIRATSTHDSSVLGLDFPNRGFVVFDRQLEEQGKNKSVSVSVSVSVCVSFGEWRRYFVCEMREKGISIKMKGSGEGGRWRRVEFYVFIYMNEYE</sequence>
<name>A0A7C8ZY83_OPUST</name>
<reference evidence="1" key="1">
    <citation type="journal article" date="2013" name="J. Plant Res.">
        <title>Effect of fungi and light on seed germination of three Opuntia species from semiarid lands of central Mexico.</title>
        <authorList>
            <person name="Delgado-Sanchez P."/>
            <person name="Jimenez-Bremont J.F."/>
            <person name="Guerrero-Gonzalez Mde L."/>
            <person name="Flores J."/>
        </authorList>
    </citation>
    <scope>NUCLEOTIDE SEQUENCE</scope>
    <source>
        <tissue evidence="1">Cladode</tissue>
    </source>
</reference>
<organism evidence="1">
    <name type="scientific">Opuntia streptacantha</name>
    <name type="common">Prickly pear cactus</name>
    <name type="synonym">Opuntia cardona</name>
    <dbReference type="NCBI Taxonomy" id="393608"/>
    <lineage>
        <taxon>Eukaryota</taxon>
        <taxon>Viridiplantae</taxon>
        <taxon>Streptophyta</taxon>
        <taxon>Embryophyta</taxon>
        <taxon>Tracheophyta</taxon>
        <taxon>Spermatophyta</taxon>
        <taxon>Magnoliopsida</taxon>
        <taxon>eudicotyledons</taxon>
        <taxon>Gunneridae</taxon>
        <taxon>Pentapetalae</taxon>
        <taxon>Caryophyllales</taxon>
        <taxon>Cactineae</taxon>
        <taxon>Cactaceae</taxon>
        <taxon>Opuntioideae</taxon>
        <taxon>Opuntia</taxon>
    </lineage>
</organism>
<evidence type="ECO:0000313" key="1">
    <source>
        <dbReference type="EMBL" id="MBA4654374.1"/>
    </source>
</evidence>